<evidence type="ECO:0000313" key="8">
    <source>
        <dbReference type="EMBL" id="EMY33901.1"/>
    </source>
</evidence>
<dbReference type="EMBL" id="ANPE02000145">
    <property type="protein sequence ID" value="EMY33901.1"/>
    <property type="molecule type" value="Genomic_DNA"/>
</dbReference>
<name>N1UU08_9MICC</name>
<protein>
    <submittedName>
        <fullName evidence="8">Cytochrome P450</fullName>
    </submittedName>
</protein>
<dbReference type="GO" id="GO:0016705">
    <property type="term" value="F:oxidoreductase activity, acting on paired donors, with incorporation or reduction of molecular oxygen"/>
    <property type="evidence" value="ECO:0007669"/>
    <property type="project" value="InterPro"/>
</dbReference>
<evidence type="ECO:0000256" key="2">
    <source>
        <dbReference type="ARBA" id="ARBA00022617"/>
    </source>
</evidence>
<keyword evidence="9" id="KW-1185">Reference proteome</keyword>
<evidence type="ECO:0000256" key="4">
    <source>
        <dbReference type="ARBA" id="ARBA00023002"/>
    </source>
</evidence>
<sequence>MENLQDLERALNPYPFYEQMRESAPVFRDEQTGLWHIFRYDDVERVLSEHATFSSRQRQDEQSETGRLFAASLVNTDPPRHRQLRSLVSQAFTPRAVDALAPRIEAITNDLLDRIAPAGTADLVEALAYPLPVIVIAELMGIPAEDRDRFKKWSDNVIKAAGPDEVLAEDDPGEEASRGEMVEYFLALIERRRQDPGHDLVSALLGAEIDGQQLTVPELVGFCALLLVAGNETTTNLIGNALLSFAGNPGTLERLRAEPGLLPQAIEEVLRYRSPVQAMYRLAAADAELDGTAIPAGDSLVAWIGAANHDPRHFERPEEFDVDRSPNRHLAFGHGVHFCLGSPLARLEARIALQAVLTRLPGIAVVPGAALERVDSTIVFGPKQVPVFWQAT</sequence>
<evidence type="ECO:0000256" key="5">
    <source>
        <dbReference type="ARBA" id="ARBA00023004"/>
    </source>
</evidence>
<dbReference type="RefSeq" id="WP_005269488.1">
    <property type="nucleotide sequence ID" value="NZ_ANPE02000145.1"/>
</dbReference>
<dbReference type="Proteomes" id="UP000010729">
    <property type="component" value="Unassembled WGS sequence"/>
</dbReference>
<dbReference type="PRINTS" id="PR00385">
    <property type="entry name" value="P450"/>
</dbReference>
<dbReference type="PANTHER" id="PTHR46696">
    <property type="entry name" value="P450, PUTATIVE (EUROFUNG)-RELATED"/>
    <property type="match status" value="1"/>
</dbReference>
<comment type="caution">
    <text evidence="8">The sequence shown here is derived from an EMBL/GenBank/DDBJ whole genome shotgun (WGS) entry which is preliminary data.</text>
</comment>
<dbReference type="InterPro" id="IPR002397">
    <property type="entry name" value="Cyt_P450_B"/>
</dbReference>
<evidence type="ECO:0000256" key="1">
    <source>
        <dbReference type="ARBA" id="ARBA00010617"/>
    </source>
</evidence>
<dbReference type="Pfam" id="PF00067">
    <property type="entry name" value="p450"/>
    <property type="match status" value="1"/>
</dbReference>
<dbReference type="OrthoDB" id="54272at2"/>
<evidence type="ECO:0000256" key="3">
    <source>
        <dbReference type="ARBA" id="ARBA00022723"/>
    </source>
</evidence>
<dbReference type="CDD" id="cd11032">
    <property type="entry name" value="P450_EryK-like"/>
    <property type="match status" value="1"/>
</dbReference>
<keyword evidence="4 7" id="KW-0560">Oxidoreductase</keyword>
<dbReference type="InterPro" id="IPR036396">
    <property type="entry name" value="Cyt_P450_sf"/>
</dbReference>
<dbReference type="PROSITE" id="PS00086">
    <property type="entry name" value="CYTOCHROME_P450"/>
    <property type="match status" value="1"/>
</dbReference>
<dbReference type="AlphaFoldDB" id="N1UU08"/>
<dbReference type="InterPro" id="IPR017972">
    <property type="entry name" value="Cyt_P450_CS"/>
</dbReference>
<dbReference type="GO" id="GO:0005506">
    <property type="term" value="F:iron ion binding"/>
    <property type="evidence" value="ECO:0007669"/>
    <property type="project" value="InterPro"/>
</dbReference>
<dbReference type="GO" id="GO:0004497">
    <property type="term" value="F:monooxygenase activity"/>
    <property type="evidence" value="ECO:0007669"/>
    <property type="project" value="UniProtKB-KW"/>
</dbReference>
<evidence type="ECO:0000256" key="7">
    <source>
        <dbReference type="RuleBase" id="RU000461"/>
    </source>
</evidence>
<organism evidence="8 9">
    <name type="scientific">Arthrobacter crystallopoietes BAB-32</name>
    <dbReference type="NCBI Taxonomy" id="1246476"/>
    <lineage>
        <taxon>Bacteria</taxon>
        <taxon>Bacillati</taxon>
        <taxon>Actinomycetota</taxon>
        <taxon>Actinomycetes</taxon>
        <taxon>Micrococcales</taxon>
        <taxon>Micrococcaceae</taxon>
        <taxon>Crystallibacter</taxon>
    </lineage>
</organism>
<evidence type="ECO:0000313" key="9">
    <source>
        <dbReference type="Proteomes" id="UP000010729"/>
    </source>
</evidence>
<dbReference type="Gene3D" id="1.10.630.10">
    <property type="entry name" value="Cytochrome P450"/>
    <property type="match status" value="1"/>
</dbReference>
<keyword evidence="2 7" id="KW-0349">Heme</keyword>
<dbReference type="SUPFAM" id="SSF48264">
    <property type="entry name" value="Cytochrome P450"/>
    <property type="match status" value="1"/>
</dbReference>
<reference evidence="8 9" key="1">
    <citation type="journal article" date="2013" name="Genome Announc.">
        <title>Draft Genome Sequence of Arthrobacter crystallopoietes Strain BAB-32, Revealing Genes for Bioremediation.</title>
        <authorList>
            <person name="Joshi M.N."/>
            <person name="Pandit A.S."/>
            <person name="Sharma A."/>
            <person name="Pandya R.V."/>
            <person name="Desai S.M."/>
            <person name="Saxena A.K."/>
            <person name="Bagatharia S.B."/>
        </authorList>
    </citation>
    <scope>NUCLEOTIDE SEQUENCE [LARGE SCALE GENOMIC DNA]</scope>
    <source>
        <strain evidence="8 9">BAB-32</strain>
    </source>
</reference>
<gene>
    <name evidence="8" type="ORF">D477_012510</name>
</gene>
<dbReference type="PANTHER" id="PTHR46696:SF1">
    <property type="entry name" value="CYTOCHROME P450 YJIB-RELATED"/>
    <property type="match status" value="1"/>
</dbReference>
<dbReference type="InterPro" id="IPR001128">
    <property type="entry name" value="Cyt_P450"/>
</dbReference>
<dbReference type="GO" id="GO:0020037">
    <property type="term" value="F:heme binding"/>
    <property type="evidence" value="ECO:0007669"/>
    <property type="project" value="InterPro"/>
</dbReference>
<dbReference type="FunFam" id="1.10.630.10:FF:000018">
    <property type="entry name" value="Cytochrome P450 monooxygenase"/>
    <property type="match status" value="1"/>
</dbReference>
<evidence type="ECO:0000256" key="6">
    <source>
        <dbReference type="ARBA" id="ARBA00023033"/>
    </source>
</evidence>
<keyword evidence="6 7" id="KW-0503">Monooxygenase</keyword>
<keyword evidence="5 7" id="KW-0408">Iron</keyword>
<comment type="similarity">
    <text evidence="1 7">Belongs to the cytochrome P450 family.</text>
</comment>
<proteinExistence type="inferred from homology"/>
<dbReference type="PRINTS" id="PR00359">
    <property type="entry name" value="BP450"/>
</dbReference>
<accession>N1UU08</accession>
<keyword evidence="3 7" id="KW-0479">Metal-binding</keyword>